<evidence type="ECO:0000259" key="2">
    <source>
        <dbReference type="PROSITE" id="PS50966"/>
    </source>
</evidence>
<evidence type="ECO:0000313" key="5">
    <source>
        <dbReference type="WBParaSite" id="TREG1_113750.20"/>
    </source>
</evidence>
<feature type="domain" description="SWIM-type" evidence="2">
    <location>
        <begin position="212"/>
        <end position="246"/>
    </location>
</feature>
<reference evidence="3" key="1">
    <citation type="submission" date="2022-06" db="EMBL/GenBank/DDBJ databases">
        <authorList>
            <person name="Berger JAMES D."/>
            <person name="Berger JAMES D."/>
        </authorList>
    </citation>
    <scope>NUCLEOTIDE SEQUENCE [LARGE SCALE GENOMIC DNA]</scope>
</reference>
<reference evidence="4 5" key="2">
    <citation type="submission" date="2023-11" db="UniProtKB">
        <authorList>
            <consortium name="WormBaseParasite"/>
        </authorList>
    </citation>
    <scope>IDENTIFICATION</scope>
</reference>
<dbReference type="WBParaSite" id="TREG1_113750.22">
    <property type="protein sequence ID" value="TREG1_113750.22"/>
    <property type="gene ID" value="TREG1_113750"/>
</dbReference>
<dbReference type="Pfam" id="PF04434">
    <property type="entry name" value="SWIM"/>
    <property type="match status" value="1"/>
</dbReference>
<organism evidence="3 6">
    <name type="scientific">Trichobilharzia regenti</name>
    <name type="common">Nasal bird schistosome</name>
    <dbReference type="NCBI Taxonomy" id="157069"/>
    <lineage>
        <taxon>Eukaryota</taxon>
        <taxon>Metazoa</taxon>
        <taxon>Spiralia</taxon>
        <taxon>Lophotrochozoa</taxon>
        <taxon>Platyhelminthes</taxon>
        <taxon>Trematoda</taxon>
        <taxon>Digenea</taxon>
        <taxon>Strigeidida</taxon>
        <taxon>Schistosomatoidea</taxon>
        <taxon>Schistosomatidae</taxon>
        <taxon>Trichobilharzia</taxon>
    </lineage>
</organism>
<evidence type="ECO:0000313" key="3">
    <source>
        <dbReference type="Proteomes" id="UP000050795"/>
    </source>
</evidence>
<dbReference type="WBParaSite" id="TREG1_113750.9">
    <property type="protein sequence ID" value="TREG1_113750.9"/>
    <property type="gene ID" value="TREG1_113750"/>
</dbReference>
<keyword evidence="1" id="KW-0862">Zinc</keyword>
<protein>
    <recommendedName>
        <fullName evidence="2">SWIM-type domain-containing protein</fullName>
    </recommendedName>
</protein>
<evidence type="ECO:0000313" key="4">
    <source>
        <dbReference type="WBParaSite" id="TREG1_113750.11"/>
    </source>
</evidence>
<dbReference type="PANTHER" id="PTHR31569:SF4">
    <property type="entry name" value="SWIM-TYPE DOMAIN-CONTAINING PROTEIN"/>
    <property type="match status" value="1"/>
</dbReference>
<accession>A0AA85IVR7</accession>
<keyword evidence="1" id="KW-0479">Metal-binding</keyword>
<dbReference type="PROSITE" id="PS50966">
    <property type="entry name" value="ZF_SWIM"/>
    <property type="match status" value="1"/>
</dbReference>
<dbReference type="WBParaSite" id="TREG1_113750.20">
    <property type="protein sequence ID" value="TREG1_113750.20"/>
    <property type="gene ID" value="TREG1_113750"/>
</dbReference>
<sequence length="324" mass="38462">MEDTSKTESLIMDCAQAEIAAVKLTHRQAHIVLCSFHVCRAFCRKTRNPIVKNYLCRLVQCKRRSEFNFYFRVIRILDATVSQYLQRRWMHRRELWAACFRDNVLTFGNDTNNRVESSHKQMKRYLQRSDSLHKSMLKVFKWYQQSFARIQQEATIAQTRCFTYPCSPRLLPIIRLLTPYAARKVIREYERRRWAVVEVESFDYVFFQDNGIRVEVDLSACTCTCVIFQTCRYPCRHLLLVHFRKPYFTVNHVMHNCKQWTWSRNLFASQSTSAVIPRNRSDIYDTKKRIIIAGMNRINDKFGEVFANTYADGVIAGINRVLNM</sequence>
<dbReference type="Proteomes" id="UP000050795">
    <property type="component" value="Unassembled WGS sequence"/>
</dbReference>
<dbReference type="GO" id="GO:0008270">
    <property type="term" value="F:zinc ion binding"/>
    <property type="evidence" value="ECO:0007669"/>
    <property type="project" value="UniProtKB-KW"/>
</dbReference>
<keyword evidence="1" id="KW-0863">Zinc-finger</keyword>
<dbReference type="WBParaSite" id="TREG1_113750.11">
    <property type="protein sequence ID" value="TREG1_113750.11"/>
    <property type="gene ID" value="TREG1_113750"/>
</dbReference>
<dbReference type="InterPro" id="IPR052579">
    <property type="entry name" value="Zinc_finger_SWIM"/>
</dbReference>
<dbReference type="WBParaSite" id="TREG1_113750.8">
    <property type="protein sequence ID" value="TREG1_113750.8"/>
    <property type="gene ID" value="TREG1_113750"/>
</dbReference>
<proteinExistence type="predicted"/>
<name>A0AA85IVR7_TRIRE</name>
<evidence type="ECO:0000313" key="6">
    <source>
        <dbReference type="WBParaSite" id="TREG1_113750.8"/>
    </source>
</evidence>
<dbReference type="PANTHER" id="PTHR31569">
    <property type="entry name" value="SWIM-TYPE DOMAIN-CONTAINING PROTEIN"/>
    <property type="match status" value="1"/>
</dbReference>
<dbReference type="AlphaFoldDB" id="A0AA85IVR7"/>
<keyword evidence="3" id="KW-1185">Reference proteome</keyword>
<dbReference type="WBParaSite" id="TREG1_113750.21">
    <property type="protein sequence ID" value="TREG1_113750.21"/>
    <property type="gene ID" value="TREG1_113750"/>
</dbReference>
<evidence type="ECO:0000256" key="1">
    <source>
        <dbReference type="PROSITE-ProRule" id="PRU00325"/>
    </source>
</evidence>
<dbReference type="InterPro" id="IPR007527">
    <property type="entry name" value="Znf_SWIM"/>
</dbReference>